<dbReference type="GeneID" id="24721850"/>
<accession>A0A0A0YR45</accession>
<sequence>MKTVFVDELHTKEFGATLEPINPIHLVVGSKVMIGGWFYIVDDSFLSVEHNKTPEMVVVVHKA</sequence>
<dbReference type="RefSeq" id="YP_009146684.1">
    <property type="nucleotide sequence ID" value="NC_027331.1"/>
</dbReference>
<dbReference type="EMBL" id="KM236240">
    <property type="protein sequence ID" value="AIX12222.1"/>
    <property type="molecule type" value="Genomic_DNA"/>
</dbReference>
<dbReference type="KEGG" id="vg:24721850"/>
<protein>
    <submittedName>
        <fullName evidence="1">Uncharacterized protein</fullName>
    </submittedName>
</protein>
<proteinExistence type="predicted"/>
<gene>
    <name evidence="1" type="ORF">CPT_Moon251</name>
</gene>
<organism evidence="1 2">
    <name type="scientific">Citrobacter phage Moon</name>
    <dbReference type="NCBI Taxonomy" id="1540095"/>
    <lineage>
        <taxon>Viruses</taxon>
        <taxon>Duplodnaviria</taxon>
        <taxon>Heunggongvirae</taxon>
        <taxon>Uroviricota</taxon>
        <taxon>Caudoviricetes</taxon>
        <taxon>Pantevenvirales</taxon>
        <taxon>Straboviridae</taxon>
        <taxon>Tevenvirinae</taxon>
        <taxon>Moonvirus</taxon>
        <taxon>Moonvirus moon</taxon>
    </lineage>
</organism>
<dbReference type="Proteomes" id="UP000030323">
    <property type="component" value="Segment"/>
</dbReference>
<keyword evidence="2" id="KW-1185">Reference proteome</keyword>
<reference evidence="1 2" key="1">
    <citation type="journal article" date="2015" name="Genome Announc.">
        <title>Complete Genome Sequence of Citrobacter freundii Myophage Moon.</title>
        <authorList>
            <person name="Edwards G.B."/>
            <person name="Luna A.J."/>
            <person name="Hernandez A.C."/>
            <person name="Kuty Everett G.F."/>
        </authorList>
    </citation>
    <scope>NUCLEOTIDE SEQUENCE [LARGE SCALE GENOMIC DNA]</scope>
</reference>
<evidence type="ECO:0000313" key="1">
    <source>
        <dbReference type="EMBL" id="AIX12222.1"/>
    </source>
</evidence>
<name>A0A0A0YR45_9CAUD</name>
<evidence type="ECO:0000313" key="2">
    <source>
        <dbReference type="Proteomes" id="UP000030323"/>
    </source>
</evidence>